<comment type="caution">
    <text evidence="2">The sequence shown here is derived from an EMBL/GenBank/DDBJ whole genome shotgun (WGS) entry which is preliminary data.</text>
</comment>
<feature type="signal peptide" evidence="1">
    <location>
        <begin position="1"/>
        <end position="22"/>
    </location>
</feature>
<sequence length="127" mass="13689">MAKYTTFLALLFCLFLVAATVAVLLGNSEKFAISSTYHGFPIFSLLQKYKWQKANTVGKRVTSGMDLVNTLTNVVIIASTTMELNMVSVRSTNHGVTTITGQNMLATATHLATTENLSMSHGLGSIV</sequence>
<evidence type="ECO:0000313" key="2">
    <source>
        <dbReference type="EMBL" id="KAK6783938.1"/>
    </source>
</evidence>
<accession>A0AAN8TG04</accession>
<evidence type="ECO:0000256" key="1">
    <source>
        <dbReference type="SAM" id="SignalP"/>
    </source>
</evidence>
<keyword evidence="3" id="KW-1185">Reference proteome</keyword>
<keyword evidence="1" id="KW-0732">Signal</keyword>
<feature type="chain" id="PRO_5042890977" evidence="1">
    <location>
        <begin position="23"/>
        <end position="127"/>
    </location>
</feature>
<reference evidence="2 3" key="1">
    <citation type="submission" date="2024-02" db="EMBL/GenBank/DDBJ databases">
        <title>de novo genome assembly of Solanum bulbocastanum strain 11H21.</title>
        <authorList>
            <person name="Hosaka A.J."/>
        </authorList>
    </citation>
    <scope>NUCLEOTIDE SEQUENCE [LARGE SCALE GENOMIC DNA]</scope>
    <source>
        <tissue evidence="2">Young leaves</tissue>
    </source>
</reference>
<organism evidence="2 3">
    <name type="scientific">Solanum bulbocastanum</name>
    <name type="common">Wild potato</name>
    <dbReference type="NCBI Taxonomy" id="147425"/>
    <lineage>
        <taxon>Eukaryota</taxon>
        <taxon>Viridiplantae</taxon>
        <taxon>Streptophyta</taxon>
        <taxon>Embryophyta</taxon>
        <taxon>Tracheophyta</taxon>
        <taxon>Spermatophyta</taxon>
        <taxon>Magnoliopsida</taxon>
        <taxon>eudicotyledons</taxon>
        <taxon>Gunneridae</taxon>
        <taxon>Pentapetalae</taxon>
        <taxon>asterids</taxon>
        <taxon>lamiids</taxon>
        <taxon>Solanales</taxon>
        <taxon>Solanaceae</taxon>
        <taxon>Solanoideae</taxon>
        <taxon>Solaneae</taxon>
        <taxon>Solanum</taxon>
    </lineage>
</organism>
<dbReference type="EMBL" id="JBANQN010000007">
    <property type="protein sequence ID" value="KAK6783938.1"/>
    <property type="molecule type" value="Genomic_DNA"/>
</dbReference>
<evidence type="ECO:0000313" key="3">
    <source>
        <dbReference type="Proteomes" id="UP001371456"/>
    </source>
</evidence>
<proteinExistence type="predicted"/>
<dbReference type="AlphaFoldDB" id="A0AAN8TG04"/>
<name>A0AAN8TG04_SOLBU</name>
<dbReference type="Proteomes" id="UP001371456">
    <property type="component" value="Unassembled WGS sequence"/>
</dbReference>
<protein>
    <submittedName>
        <fullName evidence="2">Uncharacterized protein</fullName>
    </submittedName>
</protein>
<gene>
    <name evidence="2" type="ORF">RDI58_017392</name>
</gene>